<evidence type="ECO:0000256" key="2">
    <source>
        <dbReference type="ARBA" id="ARBA00022679"/>
    </source>
</evidence>
<name>A0ABZ0Z2X1_9CAUD</name>
<dbReference type="PRINTS" id="PR00508">
    <property type="entry name" value="S21N4MTFRASE"/>
</dbReference>
<sequence length="248" mass="29043">MIEINKIYNEDCLEGMKKIDDKSIDCIICDLPYGTTNCSWDIVIPFDKLWEQYDRIIKDNGAIILFGQEPFSSLLRTSNIKDYRYDIYWEKERLTNIQQVKRRVGKTVECISIFYKKQCTYNPQMIEYTGPKRTNKIKDGKLGLLSDCNNKKPFEYVDTGKRYPTQVWKFKRDILVSNIHPTQKPLALIQELIRTFSNEGDLILDNCMGSGTTAVAAIKENRNFIGFELDKEYFNNAEERIIQELNKN</sequence>
<proteinExistence type="predicted"/>
<dbReference type="Proteomes" id="UP001358193">
    <property type="component" value="Segment"/>
</dbReference>
<keyword evidence="1 4" id="KW-0489">Methyltransferase</keyword>
<dbReference type="Pfam" id="PF01555">
    <property type="entry name" value="N6_N4_Mtase"/>
    <property type="match status" value="1"/>
</dbReference>
<dbReference type="GO" id="GO:0008168">
    <property type="term" value="F:methyltransferase activity"/>
    <property type="evidence" value="ECO:0007669"/>
    <property type="project" value="UniProtKB-KW"/>
</dbReference>
<reference evidence="4 5" key="1">
    <citation type="submission" date="2023-11" db="EMBL/GenBank/DDBJ databases">
        <authorList>
            <person name="Cook R."/>
            <person name="Crisci M."/>
            <person name="Pye H."/>
            <person name="Adriaenssens E."/>
            <person name="Santini J."/>
        </authorList>
    </citation>
    <scope>NUCLEOTIDE SEQUENCE [LARGE SCALE GENOMIC DNA]</scope>
    <source>
        <strain evidence="4">Lak_Megaphage_Sonny</strain>
    </source>
</reference>
<accession>A0ABZ0Z2X1</accession>
<dbReference type="InterPro" id="IPR002941">
    <property type="entry name" value="DNA_methylase_N4/N6"/>
</dbReference>
<dbReference type="InterPro" id="IPR029063">
    <property type="entry name" value="SAM-dependent_MTases_sf"/>
</dbReference>
<dbReference type="EMBL" id="OR769223">
    <property type="protein sequence ID" value="WQJ53542.1"/>
    <property type="molecule type" value="Genomic_DNA"/>
</dbReference>
<dbReference type="Gene3D" id="3.40.50.150">
    <property type="entry name" value="Vaccinia Virus protein VP39"/>
    <property type="match status" value="1"/>
</dbReference>
<evidence type="ECO:0000313" key="4">
    <source>
        <dbReference type="EMBL" id="WQJ53542.1"/>
    </source>
</evidence>
<keyword evidence="2" id="KW-0808">Transferase</keyword>
<feature type="domain" description="DNA methylase N-4/N-6" evidence="3">
    <location>
        <begin position="24"/>
        <end position="239"/>
    </location>
</feature>
<evidence type="ECO:0000259" key="3">
    <source>
        <dbReference type="Pfam" id="PF01555"/>
    </source>
</evidence>
<evidence type="ECO:0000313" key="5">
    <source>
        <dbReference type="Proteomes" id="UP001358193"/>
    </source>
</evidence>
<dbReference type="InterPro" id="IPR001091">
    <property type="entry name" value="RM_Methyltransferase"/>
</dbReference>
<keyword evidence="5" id="KW-1185">Reference proteome</keyword>
<evidence type="ECO:0000256" key="1">
    <source>
        <dbReference type="ARBA" id="ARBA00022603"/>
    </source>
</evidence>
<organism evidence="4 5">
    <name type="scientific">phage Lak_Megaphage_Sonny</name>
    <dbReference type="NCBI Taxonomy" id="3109229"/>
    <lineage>
        <taxon>Viruses</taxon>
        <taxon>Duplodnaviria</taxon>
        <taxon>Heunggongvirae</taxon>
        <taxon>Uroviricota</taxon>
        <taxon>Caudoviricetes</taxon>
        <taxon>Caudoviricetes code 15 clade</taxon>
    </lineage>
</organism>
<dbReference type="GO" id="GO:0032259">
    <property type="term" value="P:methylation"/>
    <property type="evidence" value="ECO:0007669"/>
    <property type="project" value="UniProtKB-KW"/>
</dbReference>
<protein>
    <submittedName>
        <fullName evidence="4">DNA methyltransferase</fullName>
    </submittedName>
</protein>
<dbReference type="SUPFAM" id="SSF53335">
    <property type="entry name" value="S-adenosyl-L-methionine-dependent methyltransferases"/>
    <property type="match status" value="1"/>
</dbReference>